<dbReference type="Proteomes" id="UP000199515">
    <property type="component" value="Unassembled WGS sequence"/>
</dbReference>
<keyword evidence="1" id="KW-0812">Transmembrane</keyword>
<evidence type="ECO:0008006" key="4">
    <source>
        <dbReference type="Google" id="ProtNLM"/>
    </source>
</evidence>
<dbReference type="EMBL" id="FNON01000006">
    <property type="protein sequence ID" value="SDY70355.1"/>
    <property type="molecule type" value="Genomic_DNA"/>
</dbReference>
<dbReference type="STRING" id="589385.SAMN05421504_106447"/>
<feature type="transmembrane region" description="Helical" evidence="1">
    <location>
        <begin position="37"/>
        <end position="56"/>
    </location>
</feature>
<keyword evidence="1" id="KW-1133">Transmembrane helix</keyword>
<keyword evidence="3" id="KW-1185">Reference proteome</keyword>
<feature type="transmembrane region" description="Helical" evidence="1">
    <location>
        <begin position="106"/>
        <end position="128"/>
    </location>
</feature>
<organism evidence="2 3">
    <name type="scientific">Amycolatopsis xylanica</name>
    <dbReference type="NCBI Taxonomy" id="589385"/>
    <lineage>
        <taxon>Bacteria</taxon>
        <taxon>Bacillati</taxon>
        <taxon>Actinomycetota</taxon>
        <taxon>Actinomycetes</taxon>
        <taxon>Pseudonocardiales</taxon>
        <taxon>Pseudonocardiaceae</taxon>
        <taxon>Amycolatopsis</taxon>
    </lineage>
</organism>
<protein>
    <recommendedName>
        <fullName evidence="4">DUF4281 domain-containing protein</fullName>
    </recommendedName>
</protein>
<gene>
    <name evidence="2" type="ORF">SAMN05421504_106447</name>
</gene>
<evidence type="ECO:0000313" key="2">
    <source>
        <dbReference type="EMBL" id="SDY70355.1"/>
    </source>
</evidence>
<dbReference type="Pfam" id="PF14108">
    <property type="entry name" value="ABA4-like"/>
    <property type="match status" value="1"/>
</dbReference>
<dbReference type="PANTHER" id="PTHR34543:SF1">
    <property type="entry name" value="PROTEIN ABA DEFICIENT 4, CHLOROPLASTIC"/>
    <property type="match status" value="1"/>
</dbReference>
<keyword evidence="1" id="KW-0472">Membrane</keyword>
<dbReference type="InterPro" id="IPR025461">
    <property type="entry name" value="ABA4-like"/>
</dbReference>
<dbReference type="RefSeq" id="WP_091293992.1">
    <property type="nucleotide sequence ID" value="NZ_FNON01000006.1"/>
</dbReference>
<dbReference type="OrthoDB" id="345237at2"/>
<proteinExistence type="predicted"/>
<dbReference type="PANTHER" id="PTHR34543">
    <property type="entry name" value="PROTEIN ABA DEFICIENT 4, CHLOROPLASTIC"/>
    <property type="match status" value="1"/>
</dbReference>
<evidence type="ECO:0000313" key="3">
    <source>
        <dbReference type="Proteomes" id="UP000199515"/>
    </source>
</evidence>
<evidence type="ECO:0000256" key="1">
    <source>
        <dbReference type="SAM" id="Phobius"/>
    </source>
</evidence>
<feature type="transmembrane region" description="Helical" evidence="1">
    <location>
        <begin position="6"/>
        <end position="25"/>
    </location>
</feature>
<sequence>MFDLAFYLAAPFWAVMILAPSWGWTRKLVASPWVTTLPLISYFWFVVPHFGELWTVVSRPDLGALQAFLAQPYGAAAIWAHVVAFDLFIGRWMYLQGRERGIHPVLVSLILLLTIFLSPIGLLVFLAVRERSRSEPGYAAVHE</sequence>
<reference evidence="2 3" key="1">
    <citation type="submission" date="2016-10" db="EMBL/GenBank/DDBJ databases">
        <authorList>
            <person name="de Groot N.N."/>
        </authorList>
    </citation>
    <scope>NUCLEOTIDE SEQUENCE [LARGE SCALE GENOMIC DNA]</scope>
    <source>
        <strain evidence="2 3">CPCC 202699</strain>
    </source>
</reference>
<accession>A0A1H3M2V2</accession>
<dbReference type="AlphaFoldDB" id="A0A1H3M2V2"/>
<name>A0A1H3M2V2_9PSEU</name>